<dbReference type="AlphaFoldDB" id="A0A5B1CNA3"/>
<comment type="caution">
    <text evidence="1">The sequence shown here is derived from an EMBL/GenBank/DDBJ whole genome shotgun (WGS) entry which is preliminary data.</text>
</comment>
<protein>
    <recommendedName>
        <fullName evidence="3">Polymerase nucleotidyl transferase domain-containing protein</fullName>
    </recommendedName>
</protein>
<dbReference type="Pfam" id="PF22014">
    <property type="entry name" value="DUF6932"/>
    <property type="match status" value="1"/>
</dbReference>
<evidence type="ECO:0000313" key="1">
    <source>
        <dbReference type="EMBL" id="KAA1261842.1"/>
    </source>
</evidence>
<proteinExistence type="predicted"/>
<accession>A0A5B1CNA3</accession>
<dbReference type="InterPro" id="IPR053860">
    <property type="entry name" value="DUF6932"/>
</dbReference>
<sequence length="142" mass="16623">MIPEFRDDGYLPIGLHPATEAEVSFRFGTATRQRQRLTLRLRRWLVLARCVNAKRFLVDGSFVTAKRNPVDVDAVIWIPSDFATQLQRGNIDAIELDSMLVTRRPEELFAAEDGRDWDDWVNFFIRTREFDERRKGIVEILL</sequence>
<evidence type="ECO:0008006" key="3">
    <source>
        <dbReference type="Google" id="ProtNLM"/>
    </source>
</evidence>
<keyword evidence="2" id="KW-1185">Reference proteome</keyword>
<dbReference type="EMBL" id="VRLW01000001">
    <property type="protein sequence ID" value="KAA1261842.1"/>
    <property type="molecule type" value="Genomic_DNA"/>
</dbReference>
<organism evidence="1 2">
    <name type="scientific">Rubripirellula obstinata</name>
    <dbReference type="NCBI Taxonomy" id="406547"/>
    <lineage>
        <taxon>Bacteria</taxon>
        <taxon>Pseudomonadati</taxon>
        <taxon>Planctomycetota</taxon>
        <taxon>Planctomycetia</taxon>
        <taxon>Pirellulales</taxon>
        <taxon>Pirellulaceae</taxon>
        <taxon>Rubripirellula</taxon>
    </lineage>
</organism>
<dbReference type="Proteomes" id="UP000322699">
    <property type="component" value="Unassembled WGS sequence"/>
</dbReference>
<gene>
    <name evidence="1" type="ORF">LF1_44030</name>
</gene>
<evidence type="ECO:0000313" key="2">
    <source>
        <dbReference type="Proteomes" id="UP000322699"/>
    </source>
</evidence>
<dbReference type="OrthoDB" id="279219at2"/>
<name>A0A5B1CNA3_9BACT</name>
<dbReference type="RefSeq" id="WP_068265210.1">
    <property type="nucleotide sequence ID" value="NZ_LWSK01000079.1"/>
</dbReference>
<reference evidence="1 2" key="1">
    <citation type="submission" date="2019-08" db="EMBL/GenBank/DDBJ databases">
        <title>Deep-cultivation of Planctomycetes and their phenomic and genomic characterization uncovers novel biology.</title>
        <authorList>
            <person name="Wiegand S."/>
            <person name="Jogler M."/>
            <person name="Boedeker C."/>
            <person name="Pinto D."/>
            <person name="Vollmers J."/>
            <person name="Rivas-Marin E."/>
            <person name="Kohn T."/>
            <person name="Peeters S.H."/>
            <person name="Heuer A."/>
            <person name="Rast P."/>
            <person name="Oberbeckmann S."/>
            <person name="Bunk B."/>
            <person name="Jeske O."/>
            <person name="Meyerdierks A."/>
            <person name="Storesund J.E."/>
            <person name="Kallscheuer N."/>
            <person name="Luecker S."/>
            <person name="Lage O.M."/>
            <person name="Pohl T."/>
            <person name="Merkel B.J."/>
            <person name="Hornburger P."/>
            <person name="Mueller R.-W."/>
            <person name="Bruemmer F."/>
            <person name="Labrenz M."/>
            <person name="Spormann A.M."/>
            <person name="Op Den Camp H."/>
            <person name="Overmann J."/>
            <person name="Amann R."/>
            <person name="Jetten M.S.M."/>
            <person name="Mascher T."/>
            <person name="Medema M.H."/>
            <person name="Devos D.P."/>
            <person name="Kaster A.-K."/>
            <person name="Ovreas L."/>
            <person name="Rohde M."/>
            <person name="Galperin M.Y."/>
            <person name="Jogler C."/>
        </authorList>
    </citation>
    <scope>NUCLEOTIDE SEQUENCE [LARGE SCALE GENOMIC DNA]</scope>
    <source>
        <strain evidence="1 2">LF1</strain>
    </source>
</reference>